<accession>A0A2H9TAJ3</accession>
<dbReference type="Pfam" id="PF00011">
    <property type="entry name" value="HSP20"/>
    <property type="match status" value="1"/>
</dbReference>
<dbReference type="Gene3D" id="2.60.40.790">
    <property type="match status" value="1"/>
</dbReference>
<dbReference type="EMBL" id="NSIT01000026">
    <property type="protein sequence ID" value="PJE80214.1"/>
    <property type="molecule type" value="Genomic_DNA"/>
</dbReference>
<dbReference type="InterPro" id="IPR002068">
    <property type="entry name" value="A-crystallin/Hsp20_dom"/>
</dbReference>
<name>A0A2H9TAJ3_9ZZZZ</name>
<dbReference type="SUPFAM" id="SSF49764">
    <property type="entry name" value="HSP20-like chaperones"/>
    <property type="match status" value="1"/>
</dbReference>
<protein>
    <submittedName>
        <fullName evidence="2">Spore protein SP21</fullName>
    </submittedName>
</protein>
<dbReference type="PANTHER" id="PTHR11527">
    <property type="entry name" value="HEAT-SHOCK PROTEIN 20 FAMILY MEMBER"/>
    <property type="match status" value="1"/>
</dbReference>
<comment type="caution">
    <text evidence="2">The sequence shown here is derived from an EMBL/GenBank/DDBJ whole genome shotgun (WGS) entry which is preliminary data.</text>
</comment>
<proteinExistence type="predicted"/>
<dbReference type="InterPro" id="IPR031107">
    <property type="entry name" value="Small_HSP"/>
</dbReference>
<organism evidence="2">
    <name type="scientific">invertebrate metagenome</name>
    <dbReference type="NCBI Taxonomy" id="1711999"/>
    <lineage>
        <taxon>unclassified sequences</taxon>
        <taxon>metagenomes</taxon>
        <taxon>organismal metagenomes</taxon>
    </lineage>
</organism>
<gene>
    <name evidence="2" type="primary">hspA_1</name>
    <name evidence="2" type="ORF">CI610_00786</name>
</gene>
<evidence type="ECO:0000259" key="1">
    <source>
        <dbReference type="PROSITE" id="PS01031"/>
    </source>
</evidence>
<sequence length="148" mass="17108">MSITRWSPFGELDELIKSYNKLRHSIKREPANTSNGEWLPALDITETPQSFVIKVEVPGIKNEHLQINVEQNVIRINGERPFEYKDVKEHRIERKFGTFSRSFSLPNNVDEENIHAQLNDGLLCLTLLKVEEAQHNTIEIKVNEKVSS</sequence>
<dbReference type="CDD" id="cd06464">
    <property type="entry name" value="ACD_sHsps-like"/>
    <property type="match status" value="1"/>
</dbReference>
<dbReference type="InterPro" id="IPR008978">
    <property type="entry name" value="HSP20-like_chaperone"/>
</dbReference>
<reference evidence="2" key="1">
    <citation type="journal article" date="2017" name="Appl. Environ. Microbiol.">
        <title>Molecular characterization of an Endozoicomonas-like organism causing infection in king scallop Pecten maximus L.</title>
        <authorList>
            <person name="Cano I."/>
            <person name="van Aerle R."/>
            <person name="Ross S."/>
            <person name="Verner-Jeffreys D.W."/>
            <person name="Paley R.K."/>
            <person name="Rimmer G."/>
            <person name="Ryder D."/>
            <person name="Hooper P."/>
            <person name="Stone D."/>
            <person name="Feist S.W."/>
        </authorList>
    </citation>
    <scope>NUCLEOTIDE SEQUENCE</scope>
</reference>
<dbReference type="AlphaFoldDB" id="A0A2H9TAJ3"/>
<evidence type="ECO:0000313" key="2">
    <source>
        <dbReference type="EMBL" id="PJE80214.1"/>
    </source>
</evidence>
<feature type="domain" description="SHSP" evidence="1">
    <location>
        <begin position="33"/>
        <end position="143"/>
    </location>
</feature>
<dbReference type="PROSITE" id="PS01031">
    <property type="entry name" value="SHSP"/>
    <property type="match status" value="1"/>
</dbReference>